<protein>
    <submittedName>
        <fullName evidence="4 5">Uncharacterized protein LOC117647976</fullName>
    </submittedName>
</protein>
<name>A0A6P8Z785_THRPL</name>
<dbReference type="GO" id="GO:0005737">
    <property type="term" value="C:cytoplasm"/>
    <property type="evidence" value="ECO:0007669"/>
    <property type="project" value="TreeGrafter"/>
</dbReference>
<dbReference type="SUPFAM" id="SSF50978">
    <property type="entry name" value="WD40 repeat-like"/>
    <property type="match status" value="1"/>
</dbReference>
<dbReference type="InterPro" id="IPR045142">
    <property type="entry name" value="BCAS3-like"/>
</dbReference>
<gene>
    <name evidence="4 5 6 7" type="primary">LOC117647976</name>
</gene>
<feature type="region of interest" description="Disordered" evidence="1">
    <location>
        <begin position="1155"/>
        <end position="1206"/>
    </location>
</feature>
<feature type="compositionally biased region" description="Polar residues" evidence="1">
    <location>
        <begin position="512"/>
        <end position="522"/>
    </location>
</feature>
<dbReference type="OrthoDB" id="25778at2759"/>
<feature type="compositionally biased region" description="Gly residues" evidence="1">
    <location>
        <begin position="804"/>
        <end position="822"/>
    </location>
</feature>
<feature type="compositionally biased region" description="Basic and acidic residues" evidence="1">
    <location>
        <begin position="1602"/>
        <end position="1615"/>
    </location>
</feature>
<sequence>MSADSPRRSGGRMNRQGGGAVSANGGGLVVAPQPVTDPSIIDSVTGFINDVVPQAYTSTLPGDCKETITWARFESADINDPAFFPDCTSDTVLPLILILGYNTGVQVWAIPANGEATQVLSWSQGSVRTLRILPSPLSNLARNSDPYASKRPLVAICDSAGPGPPFCSVCFISLKTGDQVKSIKFNKNPVCDVYANRRSVIVTFPERIAVFDACSLEDRLLSVTTCYPSPGPNANPVALGSRWLAYAEKKLVAWQRSSGGVGGGGAQSYTATVLQAAQTLGRGLRGLSESVASSLTGPRNHAGGSMGLLGSSPPTVNGVDHSSPGIVTVLDLEASSNKSNGLDEGHSGNSVATDAVIAHFIAHNEAIVALEFDPSGTLLLTADRRGHDFHVFRLQPHPSGSSLAAVHHLYVLHRGDTTAKVQNVSFSYDSRWVAVSTMRGTTHVFPLTPYGGPVGFRTHGSPLVVNRLSRFHRSAGLSADGRSSPVPSPESPPCLPAGPHANPRLPPYPHPTVQSPLSQLRQSPHPPLPPAGALDISLKVCATFASPRAWLLDSQTTHPRDGPRDSSKVLRRPVDSLFVMAHHGNLVQYDLDPKPVTAGPREKICDDTQIELEVEAKAQWPLQRSSHSAEVLPPLSPSNLLLCGPELRMPSVESENNGQLEERWLSQVEIVTHAGPHRRLWMGPQITFKTYTNTTSGSNVLLQDVEAVEVGTVPVSRPARSNPVNMPSGGRPIVPVLIESGSGSSYEQSPHLLEVYGADSGDAEHWGGHGDSRLREDLADAMLESPGAPSREKGKRRYCGLVGGEGGGGDGGGEGGGEGLGEGRGRGRVSPRASPIRRVVNPGGAEITVKSSAETGLHLIEEADSSLDLSQSLGQSGQSLGLAESHWEAIAIPASAPLIPVPLDPLDPLDSDSHDPRVPSQMTRQLVTTIAASRLQRLPVELAQNPQPLKPPKSSKPTQETPPMQAHPLKSAKPTADKVQEPPEVLKENVVSEVKLGFADVGPKGVGEESVAEKEPGGRRKSKIKGGVGVSYKKGGTPEREMQCQKEGSAEKDVETDKVTNNSESLPTRKKVKRGKELVKEVEPLSFSETNNELVNSNQTEETLSLNTNSHKSDETSKSLEAVEVAEVVETALDQKAKNTEFLQEYSPNEIVKILPKAANRKSPSPQKEIPETKNTERLLVSPEMVPGDEVPMLTSSKKTKKKSLRESLKNDIIDVELIVGKDHNFTSQKETSDCISVVSSVLQDVIQVDVDAGEGVSQSTFDANKETKVEAVIDVEVKNSGRKKDFTSDKQGSSDQTVSTIESSKPVSQTSSKISKKLSKSRQNSREESPTKDPCKHEGHVSEVISDVPSKGSKKATKMEKAEQEMPADPCFVSESKETAAPGKTKRGCKSKDSENTVSKSELVEAQQGEEENSVYSYISCAIEDKESEPSFQVEVQEDSFDLAPVLDDSPVQVPVRSGKKSSKLSKVKPDDPENKNTKPLAEIVKSVSASETTVSNVWSNQSNIDHVDDSDMFPALPSKASKKGWINISDDSSKIDDKCPVKIKSDKGTKGLSNPAGEVVEVSKPKRGWEVPSSINSHEMDIEKLTFEDLEAIVDAACKEEETKTEENCLKENKKGKKNDPSSVSSSPKTKGKENVVEEIIGGGEDTVEIIEVPKPAEEPVKVPEKPLSIPNRSSKAHRKKRR</sequence>
<evidence type="ECO:0000313" key="5">
    <source>
        <dbReference type="RefSeq" id="XP_034245900.1"/>
    </source>
</evidence>
<feature type="compositionally biased region" description="Polar residues" evidence="1">
    <location>
        <begin position="1087"/>
        <end position="1110"/>
    </location>
</feature>
<feature type="domain" description="BCAS3 WD40" evidence="2">
    <location>
        <begin position="66"/>
        <end position="487"/>
    </location>
</feature>
<dbReference type="RefSeq" id="XP_034245902.1">
    <property type="nucleotide sequence ID" value="XM_034390011.1"/>
</dbReference>
<feature type="compositionally biased region" description="Basic residues" evidence="1">
    <location>
        <begin position="1459"/>
        <end position="1468"/>
    </location>
</feature>
<feature type="compositionally biased region" description="Polar residues" evidence="1">
    <location>
        <begin position="1290"/>
        <end position="1308"/>
    </location>
</feature>
<evidence type="ECO:0000313" key="4">
    <source>
        <dbReference type="RefSeq" id="XP_034245899.1"/>
    </source>
</evidence>
<evidence type="ECO:0000313" key="3">
    <source>
        <dbReference type="Proteomes" id="UP000515158"/>
    </source>
</evidence>
<feature type="region of interest" description="Disordered" evidence="1">
    <location>
        <begin position="939"/>
        <end position="983"/>
    </location>
</feature>
<proteinExistence type="predicted"/>
<dbReference type="InterPro" id="IPR036322">
    <property type="entry name" value="WD40_repeat_dom_sf"/>
</dbReference>
<feature type="region of interest" description="Disordered" evidence="1">
    <location>
        <begin position="804"/>
        <end position="838"/>
    </location>
</feature>
<reference evidence="4 5" key="1">
    <citation type="submission" date="2025-04" db="UniProtKB">
        <authorList>
            <consortium name="RefSeq"/>
        </authorList>
    </citation>
    <scope>IDENTIFICATION</scope>
    <source>
        <tissue evidence="4 5">Total insect</tissue>
    </source>
</reference>
<dbReference type="GeneID" id="117647976"/>
<accession>A0A6P8Z785</accession>
<feature type="region of interest" description="Disordered" evidence="1">
    <location>
        <begin position="1000"/>
        <end position="1119"/>
    </location>
</feature>
<dbReference type="InterPro" id="IPR048382">
    <property type="entry name" value="BCAS3_WD40"/>
</dbReference>
<dbReference type="Pfam" id="PF21034">
    <property type="entry name" value="BCAS3_WD40"/>
    <property type="match status" value="1"/>
</dbReference>
<feature type="region of interest" description="Disordered" evidence="1">
    <location>
        <begin position="1284"/>
        <end position="1414"/>
    </location>
</feature>
<organism evidence="6">
    <name type="scientific">Thrips palmi</name>
    <name type="common">Melon thrips</name>
    <dbReference type="NCBI Taxonomy" id="161013"/>
    <lineage>
        <taxon>Eukaryota</taxon>
        <taxon>Metazoa</taxon>
        <taxon>Ecdysozoa</taxon>
        <taxon>Arthropoda</taxon>
        <taxon>Hexapoda</taxon>
        <taxon>Insecta</taxon>
        <taxon>Pterygota</taxon>
        <taxon>Neoptera</taxon>
        <taxon>Paraneoptera</taxon>
        <taxon>Thysanoptera</taxon>
        <taxon>Terebrantia</taxon>
        <taxon>Thripoidea</taxon>
        <taxon>Thripidae</taxon>
        <taxon>Thrips</taxon>
    </lineage>
</organism>
<evidence type="ECO:0000256" key="1">
    <source>
        <dbReference type="SAM" id="MobiDB-lite"/>
    </source>
</evidence>
<feature type="region of interest" description="Disordered" evidence="1">
    <location>
        <begin position="1443"/>
        <end position="1512"/>
    </location>
</feature>
<feature type="compositionally biased region" description="Basic and acidic residues" evidence="1">
    <location>
        <begin position="1469"/>
        <end position="1478"/>
    </location>
</feature>
<keyword evidence="3" id="KW-1185">Reference proteome</keyword>
<dbReference type="RefSeq" id="XP_034245901.1">
    <property type="nucleotide sequence ID" value="XM_034390010.1"/>
</dbReference>
<feature type="compositionally biased region" description="Gly residues" evidence="1">
    <location>
        <begin position="16"/>
        <end position="25"/>
    </location>
</feature>
<dbReference type="GO" id="GO:0042594">
    <property type="term" value="P:response to starvation"/>
    <property type="evidence" value="ECO:0007669"/>
    <property type="project" value="TreeGrafter"/>
</dbReference>
<feature type="compositionally biased region" description="Basic and acidic residues" evidence="1">
    <location>
        <begin position="1036"/>
        <end position="1058"/>
    </location>
</feature>
<dbReference type="RefSeq" id="XP_034245899.1">
    <property type="nucleotide sequence ID" value="XM_034390008.1"/>
</dbReference>
<feature type="compositionally biased region" description="Polar residues" evidence="1">
    <location>
        <begin position="1489"/>
        <end position="1506"/>
    </location>
</feature>
<feature type="compositionally biased region" description="Basic and acidic residues" evidence="1">
    <location>
        <begin position="1325"/>
        <end position="1342"/>
    </location>
</feature>
<dbReference type="Proteomes" id="UP000515158">
    <property type="component" value="Unplaced"/>
</dbReference>
<dbReference type="InterPro" id="IPR015943">
    <property type="entry name" value="WD40/YVTN_repeat-like_dom_sf"/>
</dbReference>
<dbReference type="KEGG" id="tpal:117647976"/>
<feature type="compositionally biased region" description="Basic and acidic residues" evidence="1">
    <location>
        <begin position="1657"/>
        <end position="1667"/>
    </location>
</feature>
<dbReference type="Gene3D" id="2.130.10.10">
    <property type="entry name" value="YVTN repeat-like/Quinoprotein amine dehydrogenase"/>
    <property type="match status" value="1"/>
</dbReference>
<dbReference type="RefSeq" id="XP_034245900.1">
    <property type="nucleotide sequence ID" value="XM_034390009.1"/>
</dbReference>
<evidence type="ECO:0000259" key="2">
    <source>
        <dbReference type="Pfam" id="PF21034"/>
    </source>
</evidence>
<dbReference type="PANTHER" id="PTHR13268">
    <property type="entry name" value="BREAST CARCINOMA AMPLIFIED SEQUENCE 3"/>
    <property type="match status" value="1"/>
</dbReference>
<feature type="region of interest" description="Disordered" evidence="1">
    <location>
        <begin position="476"/>
        <end position="531"/>
    </location>
</feature>
<feature type="region of interest" description="Disordered" evidence="1">
    <location>
        <begin position="1602"/>
        <end position="1685"/>
    </location>
</feature>
<evidence type="ECO:0000313" key="6">
    <source>
        <dbReference type="RefSeq" id="XP_034245901.1"/>
    </source>
</evidence>
<evidence type="ECO:0000313" key="7">
    <source>
        <dbReference type="RefSeq" id="XP_034245902.1"/>
    </source>
</evidence>
<feature type="region of interest" description="Disordered" evidence="1">
    <location>
        <begin position="1"/>
        <end position="25"/>
    </location>
</feature>
<dbReference type="GO" id="GO:0006914">
    <property type="term" value="P:autophagy"/>
    <property type="evidence" value="ECO:0007669"/>
    <property type="project" value="InterPro"/>
</dbReference>
<feature type="compositionally biased region" description="Pro residues" evidence="1">
    <location>
        <begin position="486"/>
        <end position="496"/>
    </location>
</feature>
<dbReference type="PANTHER" id="PTHR13268:SF0">
    <property type="entry name" value="BCAS3 MICROTUBULE ASSOCIATED CELL MIGRATION FACTOR"/>
    <property type="match status" value="1"/>
</dbReference>